<dbReference type="AlphaFoldDB" id="A0A3A3GMK5"/>
<proteinExistence type="predicted"/>
<protein>
    <submittedName>
        <fullName evidence="1">Uncharacterized protein</fullName>
    </submittedName>
</protein>
<comment type="caution">
    <text evidence="1">The sequence shown here is derived from an EMBL/GenBank/DDBJ whole genome shotgun (WGS) entry which is preliminary data.</text>
</comment>
<dbReference type="RefSeq" id="WP_119789903.1">
    <property type="nucleotide sequence ID" value="NZ_QYZD01000001.1"/>
</dbReference>
<reference evidence="1 2" key="1">
    <citation type="submission" date="2018-09" db="EMBL/GenBank/DDBJ databases">
        <title>Paenibacillus SK2017-BO5.</title>
        <authorList>
            <person name="Piskunova J.V."/>
            <person name="Dubiley S.A."/>
            <person name="Severinov K.V."/>
        </authorList>
    </citation>
    <scope>NUCLEOTIDE SEQUENCE [LARGE SCALE GENOMIC DNA]</scope>
    <source>
        <strain evidence="1 2">BO5</strain>
    </source>
</reference>
<gene>
    <name evidence="1" type="ORF">DQX05_00310</name>
</gene>
<evidence type="ECO:0000313" key="1">
    <source>
        <dbReference type="EMBL" id="RJG26530.1"/>
    </source>
</evidence>
<organism evidence="1 2">
    <name type="scientific">Paenibacillus thiaminolyticus</name>
    <name type="common">Bacillus thiaminolyticus</name>
    <dbReference type="NCBI Taxonomy" id="49283"/>
    <lineage>
        <taxon>Bacteria</taxon>
        <taxon>Bacillati</taxon>
        <taxon>Bacillota</taxon>
        <taxon>Bacilli</taxon>
        <taxon>Bacillales</taxon>
        <taxon>Paenibacillaceae</taxon>
        <taxon>Paenibacillus</taxon>
    </lineage>
</organism>
<dbReference type="EMBL" id="QYZD01000001">
    <property type="protein sequence ID" value="RJG26530.1"/>
    <property type="molecule type" value="Genomic_DNA"/>
</dbReference>
<dbReference type="Proteomes" id="UP000266177">
    <property type="component" value="Unassembled WGS sequence"/>
</dbReference>
<sequence>MLETVVGAQAEPKGEALEWDSAAAGNPYRAIELREAVTYLENDLFLPWLHKSIVLQSLTYF</sequence>
<name>A0A3A3GMK5_PANTH</name>
<evidence type="ECO:0000313" key="2">
    <source>
        <dbReference type="Proteomes" id="UP000266177"/>
    </source>
</evidence>
<accession>A0A3A3GMK5</accession>